<keyword evidence="3" id="KW-1185">Reference proteome</keyword>
<evidence type="ECO:0000313" key="3">
    <source>
        <dbReference type="Proteomes" id="UP001058271"/>
    </source>
</evidence>
<accession>A0ABY5Z3H2</accession>
<dbReference type="Pfam" id="PF13524">
    <property type="entry name" value="Glyco_trans_1_2"/>
    <property type="match status" value="1"/>
</dbReference>
<dbReference type="RefSeq" id="WP_260725903.1">
    <property type="nucleotide sequence ID" value="NZ_CP073721.1"/>
</dbReference>
<organism evidence="2 3">
    <name type="scientific">Dactylosporangium roseum</name>
    <dbReference type="NCBI Taxonomy" id="47989"/>
    <lineage>
        <taxon>Bacteria</taxon>
        <taxon>Bacillati</taxon>
        <taxon>Actinomycetota</taxon>
        <taxon>Actinomycetes</taxon>
        <taxon>Micromonosporales</taxon>
        <taxon>Micromonosporaceae</taxon>
        <taxon>Dactylosporangium</taxon>
    </lineage>
</organism>
<protein>
    <submittedName>
        <fullName evidence="2">Glycosyltransferase family 1 protein</fullName>
    </submittedName>
</protein>
<gene>
    <name evidence="2" type="ORF">Drose_37090</name>
</gene>
<feature type="domain" description="Spore protein YkvP/CgeB glycosyl transferase-like" evidence="1">
    <location>
        <begin position="2"/>
        <end position="76"/>
    </location>
</feature>
<proteinExistence type="predicted"/>
<dbReference type="EMBL" id="CP073721">
    <property type="protein sequence ID" value="UWZ36565.1"/>
    <property type="molecule type" value="Genomic_DNA"/>
</dbReference>
<dbReference type="InterPro" id="IPR055259">
    <property type="entry name" value="YkvP/CgeB_Glyco_trans-like"/>
</dbReference>
<evidence type="ECO:0000259" key="1">
    <source>
        <dbReference type="Pfam" id="PF13524"/>
    </source>
</evidence>
<reference evidence="2" key="1">
    <citation type="submission" date="2021-04" db="EMBL/GenBank/DDBJ databases">
        <title>Biosynthetic gene clusters of Dactylosporangioum roseum.</title>
        <authorList>
            <person name="Hartkoorn R.C."/>
            <person name="Beaudoing E."/>
            <person name="Hot D."/>
            <person name="Moureu S."/>
        </authorList>
    </citation>
    <scope>NUCLEOTIDE SEQUENCE</scope>
    <source>
        <strain evidence="2">NRRL B-16295</strain>
    </source>
</reference>
<name>A0ABY5Z3H2_9ACTN</name>
<sequence>MLNYSVRGEINLRTFEAIASGCVLMAEASNEAVASALRPGREYIPYDLDTLTDEAIAVCNNRALRLQVVNAAQSRLPRFSFEQLLKDALAEHLAWLLDRGVRWDRARWDRSRLEQQWLLTSDASCEAVDLYEHSANQARASLLTSFRPLSTEGPASVTDHSSADRAPAAADLLVMAELAARSQQAEAVQELAVAVTAACGQGRFGNPATIPVPDFSWWRMSLETDLLEPGASPERWLRSRAMWLAPTNLLSSEPALPTQLGFNDLSEVPELLLLAAAQWDAVGEHCAAAATALRVHEISPRNTSALSILDEHIGRCACLEVDLNYIHAMHSAAIMGLADGPTNDATHFLAHLDARSDV</sequence>
<evidence type="ECO:0000313" key="2">
    <source>
        <dbReference type="EMBL" id="UWZ36565.1"/>
    </source>
</evidence>
<dbReference type="Proteomes" id="UP001058271">
    <property type="component" value="Chromosome"/>
</dbReference>